<proteinExistence type="inferred from homology"/>
<accession>A0A0G4KEJ2</accession>
<comment type="subcellular location">
    <subcellularLocation>
        <location evidence="1">Membrane</location>
        <topology evidence="1">Multi-pass membrane protein</topology>
    </subcellularLocation>
</comment>
<dbReference type="AlphaFoldDB" id="A0A0G4KEJ2"/>
<dbReference type="Gene3D" id="1.20.1260.100">
    <property type="entry name" value="TspO/MBR protein"/>
    <property type="match status" value="1"/>
</dbReference>
<dbReference type="InterPro" id="IPR004307">
    <property type="entry name" value="TspO_MBR"/>
</dbReference>
<dbReference type="FunFam" id="1.20.1260.100:FF:000001">
    <property type="entry name" value="translocator protein 2"/>
    <property type="match status" value="1"/>
</dbReference>
<comment type="similarity">
    <text evidence="2">Belongs to the TspO/BZRP family.</text>
</comment>
<dbReference type="STRING" id="100787.A0A0G4KEJ2"/>
<name>A0A0G4KEJ2_VERLO</name>
<reference evidence="7 8" key="1">
    <citation type="submission" date="2015-05" db="EMBL/GenBank/DDBJ databases">
        <authorList>
            <person name="Wang D.B."/>
            <person name="Wang M."/>
        </authorList>
    </citation>
    <scope>NUCLEOTIDE SEQUENCE [LARGE SCALE GENOMIC DNA]</scope>
    <source>
        <strain evidence="7">VL1</strain>
    </source>
</reference>
<dbReference type="PANTHER" id="PTHR10057:SF0">
    <property type="entry name" value="TRANSLOCATOR PROTEIN"/>
    <property type="match status" value="1"/>
</dbReference>
<feature type="region of interest" description="Disordered" evidence="6">
    <location>
        <begin position="29"/>
        <end position="53"/>
    </location>
</feature>
<dbReference type="CDD" id="cd15904">
    <property type="entry name" value="TSPO_MBR"/>
    <property type="match status" value="1"/>
</dbReference>
<evidence type="ECO:0000256" key="3">
    <source>
        <dbReference type="ARBA" id="ARBA00022692"/>
    </source>
</evidence>
<keyword evidence="5" id="KW-0472">Membrane</keyword>
<dbReference type="GO" id="GO:0033013">
    <property type="term" value="P:tetrapyrrole metabolic process"/>
    <property type="evidence" value="ECO:0007669"/>
    <property type="project" value="UniProtKB-ARBA"/>
</dbReference>
<keyword evidence="8" id="KW-1185">Reference proteome</keyword>
<evidence type="ECO:0000256" key="2">
    <source>
        <dbReference type="ARBA" id="ARBA00007524"/>
    </source>
</evidence>
<gene>
    <name evidence="7" type="ORF">BN1708_009176</name>
</gene>
<keyword evidence="3" id="KW-0812">Transmembrane</keyword>
<dbReference type="PANTHER" id="PTHR10057">
    <property type="entry name" value="PERIPHERAL-TYPE BENZODIAZEPINE RECEPTOR"/>
    <property type="match status" value="1"/>
</dbReference>
<evidence type="ECO:0000256" key="6">
    <source>
        <dbReference type="SAM" id="MobiDB-lite"/>
    </source>
</evidence>
<evidence type="ECO:0000313" key="7">
    <source>
        <dbReference type="EMBL" id="CRJ85772.1"/>
    </source>
</evidence>
<dbReference type="Pfam" id="PF03073">
    <property type="entry name" value="TspO_MBR"/>
    <property type="match status" value="1"/>
</dbReference>
<keyword evidence="4" id="KW-1133">Transmembrane helix</keyword>
<dbReference type="Proteomes" id="UP000044602">
    <property type="component" value="Unassembled WGS sequence"/>
</dbReference>
<sequence>MPLGLRCSTSSQVHSFPVPECARWAAPLTRDHTPPNIPNISGPRTTSPAHDPTLLSSSPIRSLCYRVQSFKMTTFIPALTLPRQVFDHPATSILLPIALGTAVGYTSSANTLKTYASIKNPPGNPPPYVFGPVWTLLYGLMGYAAYRAVSIGLAPGATPAQADLTRHGATLYSIQLALNLAWTPLFFVFRRPAEATADIVSLLGVNAYLAYVWGQVDRTAGLLQLPYLGWLSFATYLCAGAGYLNHWDISEKSEAESKGKGKAL</sequence>
<dbReference type="EMBL" id="CVQH01000447">
    <property type="protein sequence ID" value="CRJ85772.1"/>
    <property type="molecule type" value="Genomic_DNA"/>
</dbReference>
<evidence type="ECO:0008006" key="9">
    <source>
        <dbReference type="Google" id="ProtNLM"/>
    </source>
</evidence>
<evidence type="ECO:0000256" key="5">
    <source>
        <dbReference type="ARBA" id="ARBA00023136"/>
    </source>
</evidence>
<dbReference type="GO" id="GO:0005741">
    <property type="term" value="C:mitochondrial outer membrane"/>
    <property type="evidence" value="ECO:0007669"/>
    <property type="project" value="TreeGrafter"/>
</dbReference>
<evidence type="ECO:0000256" key="1">
    <source>
        <dbReference type="ARBA" id="ARBA00004141"/>
    </source>
</evidence>
<organism evidence="7 8">
    <name type="scientific">Verticillium longisporum</name>
    <name type="common">Verticillium dahliae var. longisporum</name>
    <dbReference type="NCBI Taxonomy" id="100787"/>
    <lineage>
        <taxon>Eukaryota</taxon>
        <taxon>Fungi</taxon>
        <taxon>Dikarya</taxon>
        <taxon>Ascomycota</taxon>
        <taxon>Pezizomycotina</taxon>
        <taxon>Sordariomycetes</taxon>
        <taxon>Hypocreomycetidae</taxon>
        <taxon>Glomerellales</taxon>
        <taxon>Plectosphaerellaceae</taxon>
        <taxon>Verticillium</taxon>
    </lineage>
</organism>
<protein>
    <recommendedName>
        <fullName evidence="9">TspO/MBR-related protein</fullName>
    </recommendedName>
</protein>
<evidence type="ECO:0000313" key="8">
    <source>
        <dbReference type="Proteomes" id="UP000044602"/>
    </source>
</evidence>
<evidence type="ECO:0000256" key="4">
    <source>
        <dbReference type="ARBA" id="ARBA00022989"/>
    </source>
</evidence>
<dbReference type="InterPro" id="IPR038330">
    <property type="entry name" value="TspO/MBR-related_sf"/>
</dbReference>
<feature type="compositionally biased region" description="Polar residues" evidence="6">
    <location>
        <begin position="38"/>
        <end position="53"/>
    </location>
</feature>